<keyword evidence="12" id="KW-1185">Reference proteome</keyword>
<comment type="subcellular location">
    <subcellularLocation>
        <location evidence="1">Membrane</location>
        <topology evidence="1">Single-pass type IV membrane protein</topology>
    </subcellularLocation>
</comment>
<protein>
    <recommendedName>
        <fullName evidence="8">Probable 26S proteasome regulatory subunit p27</fullName>
    </recommendedName>
</protein>
<dbReference type="Gene3D" id="2.30.42.10">
    <property type="match status" value="1"/>
</dbReference>
<keyword evidence="3" id="KW-0812">Transmembrane</keyword>
<dbReference type="GO" id="GO:0070682">
    <property type="term" value="P:proteasome regulatory particle assembly"/>
    <property type="evidence" value="ECO:0007669"/>
    <property type="project" value="InterPro"/>
</dbReference>
<keyword evidence="5 9" id="KW-0175">Coiled coil</keyword>
<evidence type="ECO:0000313" key="11">
    <source>
        <dbReference type="EMBL" id="ODQ65850.1"/>
    </source>
</evidence>
<dbReference type="PANTHER" id="PTHR12651">
    <property type="entry name" value="26S PROTEASOME NON-ATPASE REGULATORY SUBUNIT 9"/>
    <property type="match status" value="1"/>
</dbReference>
<evidence type="ECO:0000256" key="9">
    <source>
        <dbReference type="SAM" id="Coils"/>
    </source>
</evidence>
<dbReference type="InterPro" id="IPR010989">
    <property type="entry name" value="SNARE"/>
</dbReference>
<evidence type="ECO:0000259" key="10">
    <source>
        <dbReference type="PROSITE" id="PS50192"/>
    </source>
</evidence>
<dbReference type="InterPro" id="IPR040815">
    <property type="entry name" value="Nas2_N"/>
</dbReference>
<dbReference type="SMART" id="SM00397">
    <property type="entry name" value="t_SNARE"/>
    <property type="match status" value="1"/>
</dbReference>
<evidence type="ECO:0000256" key="8">
    <source>
        <dbReference type="ARBA" id="ARBA00068021"/>
    </source>
</evidence>
<evidence type="ECO:0000256" key="5">
    <source>
        <dbReference type="ARBA" id="ARBA00023054"/>
    </source>
</evidence>
<organism evidence="11 12">
    <name type="scientific">Nadsonia fulvescens var. elongata DSM 6958</name>
    <dbReference type="NCBI Taxonomy" id="857566"/>
    <lineage>
        <taxon>Eukaryota</taxon>
        <taxon>Fungi</taxon>
        <taxon>Dikarya</taxon>
        <taxon>Ascomycota</taxon>
        <taxon>Saccharomycotina</taxon>
        <taxon>Dipodascomycetes</taxon>
        <taxon>Dipodascales</taxon>
        <taxon>Dipodascales incertae sedis</taxon>
        <taxon>Nadsonia</taxon>
    </lineage>
</organism>
<keyword evidence="4" id="KW-1133">Transmembrane helix</keyword>
<dbReference type="PANTHER" id="PTHR12651:SF1">
    <property type="entry name" value="26S PROTEASOME NON-ATPASE REGULATORY SUBUNIT 9"/>
    <property type="match status" value="1"/>
</dbReference>
<evidence type="ECO:0000256" key="1">
    <source>
        <dbReference type="ARBA" id="ARBA00004211"/>
    </source>
</evidence>
<keyword evidence="7" id="KW-0143">Chaperone</keyword>
<dbReference type="Gene3D" id="1.20.58.70">
    <property type="match status" value="1"/>
</dbReference>
<evidence type="ECO:0000256" key="7">
    <source>
        <dbReference type="ARBA" id="ARBA00023186"/>
    </source>
</evidence>
<sequence length="523" mass="59471">MATHYDKLSDYGQGNPYAENDYAMSDLTQADPFAMQNTSYGGNQDNMIEFFAEIDEIKHTLVQFDDNIERIEALHKRSLNEVSEEGEDWTQKQLTAMSEETATLSQTLRNRIKNLESRSQRDTTKKTQTENVKMQFMNSIQQYQSIEAHFRQRYRERAERQFRIVRPEATDSEVQEALEDSTGTQIFSSALLSSNRRGEARTALSEVQNRHREIQKIEKTMSELAQLFHDMEILVAEQEAPIQHVDDQAQLVQNDIEQGVSHTTKAVKSARAARKKKWWCFGIFCPLYEGNTASNPSTDDSTVSNQKVMALMAKRQNLEETLNALMSVLESHKVDMHTKLVTSDGFPRSDLDVAQIRTTRAEIIKLRNDLQDLSKEIEAEVFQYWEKMKEKNQELKNQENEEILPSLNTRNASSKKKAVRSNLIPYARVNSVAAGSPAFLSGLLPGDRILRFGKYTAVNHEKLTKIGSLVRSSEGVPIEILVLRVLDNSNEESAENEDEEVTLTLTPSKDANGSMLGCHLVLI</sequence>
<dbReference type="Gene3D" id="6.10.140.1710">
    <property type="match status" value="1"/>
</dbReference>
<dbReference type="EMBL" id="KV454409">
    <property type="protein sequence ID" value="ODQ65850.1"/>
    <property type="molecule type" value="Genomic_DNA"/>
</dbReference>
<dbReference type="PROSITE" id="PS50192">
    <property type="entry name" value="T_SNARE"/>
    <property type="match status" value="1"/>
</dbReference>
<dbReference type="FunFam" id="1.20.58.70:FF:000008">
    <property type="entry name" value="Syntaxin family protein"/>
    <property type="match status" value="1"/>
</dbReference>
<accession>A0A1E3PKM4</accession>
<evidence type="ECO:0000313" key="12">
    <source>
        <dbReference type="Proteomes" id="UP000095009"/>
    </source>
</evidence>
<proteinExistence type="inferred from homology"/>
<dbReference type="CDD" id="cd15849">
    <property type="entry name" value="SNARE_Sso1"/>
    <property type="match status" value="1"/>
</dbReference>
<evidence type="ECO:0000256" key="3">
    <source>
        <dbReference type="ARBA" id="ARBA00022692"/>
    </source>
</evidence>
<dbReference type="Pfam" id="PF18265">
    <property type="entry name" value="Nas2_N"/>
    <property type="match status" value="1"/>
</dbReference>
<evidence type="ECO:0000256" key="2">
    <source>
        <dbReference type="ARBA" id="ARBA00009063"/>
    </source>
</evidence>
<dbReference type="AlphaFoldDB" id="A0A1E3PKM4"/>
<dbReference type="InterPro" id="IPR036034">
    <property type="entry name" value="PDZ_sf"/>
</dbReference>
<dbReference type="Proteomes" id="UP000095009">
    <property type="component" value="Unassembled WGS sequence"/>
</dbReference>
<comment type="similarity">
    <text evidence="2">Belongs to the syntaxin family.</text>
</comment>
<dbReference type="GO" id="GO:0016020">
    <property type="term" value="C:membrane"/>
    <property type="evidence" value="ECO:0007669"/>
    <property type="project" value="UniProtKB-SubCell"/>
</dbReference>
<keyword evidence="6" id="KW-0472">Membrane</keyword>
<dbReference type="InterPro" id="IPR000727">
    <property type="entry name" value="T_SNARE_dom"/>
</dbReference>
<name>A0A1E3PKM4_9ASCO</name>
<evidence type="ECO:0000256" key="4">
    <source>
        <dbReference type="ARBA" id="ARBA00022989"/>
    </source>
</evidence>
<dbReference type="FunFam" id="2.30.42.10:FF:000107">
    <property type="entry name" value="26S proteasome non-ATPase regulatory subunit 9"/>
    <property type="match status" value="1"/>
</dbReference>
<dbReference type="GO" id="GO:0016192">
    <property type="term" value="P:vesicle-mediated transport"/>
    <property type="evidence" value="ECO:0007669"/>
    <property type="project" value="InterPro"/>
</dbReference>
<dbReference type="GO" id="GO:0005634">
    <property type="term" value="C:nucleus"/>
    <property type="evidence" value="ECO:0007669"/>
    <property type="project" value="TreeGrafter"/>
</dbReference>
<reference evidence="11 12" key="1">
    <citation type="journal article" date="2016" name="Proc. Natl. Acad. Sci. U.S.A.">
        <title>Comparative genomics of biotechnologically important yeasts.</title>
        <authorList>
            <person name="Riley R."/>
            <person name="Haridas S."/>
            <person name="Wolfe K.H."/>
            <person name="Lopes M.R."/>
            <person name="Hittinger C.T."/>
            <person name="Goeker M."/>
            <person name="Salamov A.A."/>
            <person name="Wisecaver J.H."/>
            <person name="Long T.M."/>
            <person name="Calvey C.H."/>
            <person name="Aerts A.L."/>
            <person name="Barry K.W."/>
            <person name="Choi C."/>
            <person name="Clum A."/>
            <person name="Coughlan A.Y."/>
            <person name="Deshpande S."/>
            <person name="Douglass A.P."/>
            <person name="Hanson S.J."/>
            <person name="Klenk H.-P."/>
            <person name="LaButti K.M."/>
            <person name="Lapidus A."/>
            <person name="Lindquist E.A."/>
            <person name="Lipzen A.M."/>
            <person name="Meier-Kolthoff J.P."/>
            <person name="Ohm R.A."/>
            <person name="Otillar R.P."/>
            <person name="Pangilinan J.L."/>
            <person name="Peng Y."/>
            <person name="Rokas A."/>
            <person name="Rosa C.A."/>
            <person name="Scheuner C."/>
            <person name="Sibirny A.A."/>
            <person name="Slot J.C."/>
            <person name="Stielow J.B."/>
            <person name="Sun H."/>
            <person name="Kurtzman C.P."/>
            <person name="Blackwell M."/>
            <person name="Grigoriev I.V."/>
            <person name="Jeffries T.W."/>
        </authorList>
    </citation>
    <scope>NUCLEOTIDE SEQUENCE [LARGE SCALE GENOMIC DNA]</scope>
    <source>
        <strain evidence="11 12">DSM 6958</strain>
    </source>
</reference>
<dbReference type="SUPFAM" id="SSF50156">
    <property type="entry name" value="PDZ domain-like"/>
    <property type="match status" value="1"/>
</dbReference>
<dbReference type="InterPro" id="IPR035269">
    <property type="entry name" value="PSMD9"/>
</dbReference>
<dbReference type="InterPro" id="IPR006011">
    <property type="entry name" value="Syntaxin_N"/>
</dbReference>
<dbReference type="GO" id="GO:0005737">
    <property type="term" value="C:cytoplasm"/>
    <property type="evidence" value="ECO:0007669"/>
    <property type="project" value="TreeGrafter"/>
</dbReference>
<feature type="coiled-coil region" evidence="9">
    <location>
        <begin position="308"/>
        <end position="376"/>
    </location>
</feature>
<dbReference type="SUPFAM" id="SSF47661">
    <property type="entry name" value="t-snare proteins"/>
    <property type="match status" value="1"/>
</dbReference>
<dbReference type="OrthoDB" id="72325at2759"/>
<dbReference type="STRING" id="857566.A0A1E3PKM4"/>
<gene>
    <name evidence="11" type="ORF">NADFUDRAFT_41839</name>
</gene>
<feature type="domain" description="T-SNARE coiled-coil homology" evidence="10">
    <location>
        <begin position="204"/>
        <end position="266"/>
    </location>
</feature>
<dbReference type="SMART" id="SM00503">
    <property type="entry name" value="SynN"/>
    <property type="match status" value="1"/>
</dbReference>
<evidence type="ECO:0000256" key="6">
    <source>
        <dbReference type="ARBA" id="ARBA00023136"/>
    </source>
</evidence>
<dbReference type="Pfam" id="PF00804">
    <property type="entry name" value="Syntaxin"/>
    <property type="match status" value="1"/>
</dbReference>